<gene>
    <name evidence="2" type="ORF">NOF53_14725</name>
</gene>
<reference evidence="2 3" key="1">
    <citation type="submission" date="2022-07" db="EMBL/GenBank/DDBJ databases">
        <title>Degradation activity of malathion, p-nitrophenol and potential low-temperature adaptation strategy of Rhodococcus sp. FXJ9.536.</title>
        <authorList>
            <person name="Huang J."/>
            <person name="Huang Y."/>
        </authorList>
    </citation>
    <scope>NUCLEOTIDE SEQUENCE [LARGE SCALE GENOMIC DNA]</scope>
    <source>
        <strain evidence="2 3">FXJ9.536</strain>
    </source>
</reference>
<evidence type="ECO:0000256" key="1">
    <source>
        <dbReference type="SAM" id="Phobius"/>
    </source>
</evidence>
<dbReference type="EMBL" id="JANFQF010000011">
    <property type="protein sequence ID" value="MCQ4120411.1"/>
    <property type="molecule type" value="Genomic_DNA"/>
</dbReference>
<keyword evidence="1" id="KW-0812">Transmembrane</keyword>
<keyword evidence="1" id="KW-1133">Transmembrane helix</keyword>
<accession>A0ABT1QDQ8</accession>
<dbReference type="Proteomes" id="UP001524501">
    <property type="component" value="Unassembled WGS sequence"/>
</dbReference>
<comment type="caution">
    <text evidence="2">The sequence shown here is derived from an EMBL/GenBank/DDBJ whole genome shotgun (WGS) entry which is preliminary data.</text>
</comment>
<dbReference type="RefSeq" id="WP_255969707.1">
    <property type="nucleotide sequence ID" value="NZ_JANFQF010000011.1"/>
</dbReference>
<proteinExistence type="predicted"/>
<protein>
    <submittedName>
        <fullName evidence="2">Uncharacterized protein</fullName>
    </submittedName>
</protein>
<keyword evidence="3" id="KW-1185">Reference proteome</keyword>
<keyword evidence="1" id="KW-0472">Membrane</keyword>
<organism evidence="2 3">
    <name type="scientific">Rhodococcus tibetensis</name>
    <dbReference type="NCBI Taxonomy" id="2965064"/>
    <lineage>
        <taxon>Bacteria</taxon>
        <taxon>Bacillati</taxon>
        <taxon>Actinomycetota</taxon>
        <taxon>Actinomycetes</taxon>
        <taxon>Mycobacteriales</taxon>
        <taxon>Nocardiaceae</taxon>
        <taxon>Rhodococcus</taxon>
    </lineage>
</organism>
<name>A0ABT1QDQ8_9NOCA</name>
<evidence type="ECO:0000313" key="2">
    <source>
        <dbReference type="EMBL" id="MCQ4120411.1"/>
    </source>
</evidence>
<feature type="transmembrane region" description="Helical" evidence="1">
    <location>
        <begin position="6"/>
        <end position="31"/>
    </location>
</feature>
<evidence type="ECO:0000313" key="3">
    <source>
        <dbReference type="Proteomes" id="UP001524501"/>
    </source>
</evidence>
<sequence length="48" mass="4909">MSTVLVALVVLVVGITVGVLVAGALAVIYLARIADALQPESDTLEEKS</sequence>